<evidence type="ECO:0000256" key="4">
    <source>
        <dbReference type="SAM" id="Phobius"/>
    </source>
</evidence>
<keyword evidence="4" id="KW-0812">Transmembrane</keyword>
<feature type="transmembrane region" description="Helical" evidence="4">
    <location>
        <begin position="149"/>
        <end position="175"/>
    </location>
</feature>
<evidence type="ECO:0000313" key="6">
    <source>
        <dbReference type="Proteomes" id="UP000664417"/>
    </source>
</evidence>
<protein>
    <submittedName>
        <fullName evidence="5">Uncharacterized protein</fullName>
    </submittedName>
</protein>
<feature type="transmembrane region" description="Helical" evidence="4">
    <location>
        <begin position="195"/>
        <end position="214"/>
    </location>
</feature>
<dbReference type="PROSITE" id="PS50005">
    <property type="entry name" value="TPR"/>
    <property type="match status" value="1"/>
</dbReference>
<evidence type="ECO:0000256" key="2">
    <source>
        <dbReference type="ARBA" id="ARBA00022803"/>
    </source>
</evidence>
<feature type="transmembrane region" description="Helical" evidence="4">
    <location>
        <begin position="355"/>
        <end position="376"/>
    </location>
</feature>
<feature type="transmembrane region" description="Helical" evidence="4">
    <location>
        <begin position="125"/>
        <end position="142"/>
    </location>
</feature>
<keyword evidence="4" id="KW-0472">Membrane</keyword>
<gene>
    <name evidence="5" type="ORF">J3U88_06695</name>
</gene>
<feature type="repeat" description="TPR" evidence="3">
    <location>
        <begin position="397"/>
        <end position="430"/>
    </location>
</feature>
<evidence type="ECO:0000313" key="5">
    <source>
        <dbReference type="EMBL" id="MBO1318135.1"/>
    </source>
</evidence>
<dbReference type="SUPFAM" id="SSF48452">
    <property type="entry name" value="TPR-like"/>
    <property type="match status" value="1"/>
</dbReference>
<dbReference type="PANTHER" id="PTHR44227">
    <property type="match status" value="1"/>
</dbReference>
<feature type="transmembrane region" description="Helical" evidence="4">
    <location>
        <begin position="271"/>
        <end position="290"/>
    </location>
</feature>
<feature type="transmembrane region" description="Helical" evidence="4">
    <location>
        <begin position="296"/>
        <end position="314"/>
    </location>
</feature>
<dbReference type="Gene3D" id="1.25.40.10">
    <property type="entry name" value="Tetratricopeptide repeat domain"/>
    <property type="match status" value="2"/>
</dbReference>
<keyword evidence="2 3" id="KW-0802">TPR repeat</keyword>
<dbReference type="SMART" id="SM00028">
    <property type="entry name" value="TPR"/>
    <property type="match status" value="3"/>
</dbReference>
<reference evidence="5" key="1">
    <citation type="submission" date="2021-03" db="EMBL/GenBank/DDBJ databases">
        <authorList>
            <person name="Wang G."/>
        </authorList>
    </citation>
    <scope>NUCLEOTIDE SEQUENCE</scope>
    <source>
        <strain evidence="5">KCTC 12899</strain>
    </source>
</reference>
<sequence>MAAIGGLFLLVFAVFWPCLSLGFVYDDAFRMEELPFLNQNPARALLRPRGLTYAFHLLDYRIWGDQAFGYHLTNLMLHALAVLSVYALIFTWRRRFWLALLTAAFFAVNPIHLEVVVSFVNRKDILAFIGIALGLTLLLRAPAKSPSHLFFAGCCFAAAFAAKEIAVVGVFLFGVWYQWQAGQKPFNRPNLQKPWVLGALFALPLLLAVALAAHQGLFQNQAVRELYGGEIQHYGGVLLQVLANLPVQLHQVSGYGNLAAEYPLRPDYDRVAYAFVGGLLLLLFAGLIIFRQQKQIAAIAAAWFFLTWLPTANFIPLTPYFLADRYLYTPSLAAALVFAHLVLDVSGLNPKKNPTGFATITGLFLATFIGISFLNIKHWQSEEALWQNAIKEAGSTYRAHVILGSLAMQANRIDEAETHYKEALIIRPNVYETHLRLMLVYAKNDRFTEALPHAERVLNHIPNQAEALRVTGMQALLDQRYADAVQPFRKLFGQEPGRADVANNLAWLLSAAPDPNLHSIKEAIIYAEKAVAASNSTNPAYLYTLAVALARDQRGEEALSRLQQAKTLAEAQGNQRLLDQINRLLAGPQ</sequence>
<feature type="transmembrane region" description="Helical" evidence="4">
    <location>
        <begin position="96"/>
        <end position="113"/>
    </location>
</feature>
<proteinExistence type="predicted"/>
<dbReference type="RefSeq" id="WP_207857742.1">
    <property type="nucleotide sequence ID" value="NZ_JAFREP010000004.1"/>
</dbReference>
<keyword evidence="6" id="KW-1185">Reference proteome</keyword>
<dbReference type="Pfam" id="PF13432">
    <property type="entry name" value="TPR_16"/>
    <property type="match status" value="2"/>
</dbReference>
<name>A0A8J7Q2M5_9BACT</name>
<evidence type="ECO:0000256" key="1">
    <source>
        <dbReference type="ARBA" id="ARBA00022737"/>
    </source>
</evidence>
<comment type="caution">
    <text evidence="5">The sequence shown here is derived from an EMBL/GenBank/DDBJ whole genome shotgun (WGS) entry which is preliminary data.</text>
</comment>
<keyword evidence="1" id="KW-0677">Repeat</keyword>
<feature type="transmembrane region" description="Helical" evidence="4">
    <location>
        <begin position="326"/>
        <end position="343"/>
    </location>
</feature>
<accession>A0A8J7Q2M5</accession>
<dbReference type="InterPro" id="IPR019734">
    <property type="entry name" value="TPR_rpt"/>
</dbReference>
<dbReference type="InterPro" id="IPR052346">
    <property type="entry name" value="O-mannosyl-transferase_TMTC"/>
</dbReference>
<evidence type="ECO:0000256" key="3">
    <source>
        <dbReference type="PROSITE-ProRule" id="PRU00339"/>
    </source>
</evidence>
<keyword evidence="4" id="KW-1133">Transmembrane helix</keyword>
<dbReference type="AlphaFoldDB" id="A0A8J7Q2M5"/>
<dbReference type="EMBL" id="JAFREP010000004">
    <property type="protein sequence ID" value="MBO1318135.1"/>
    <property type="molecule type" value="Genomic_DNA"/>
</dbReference>
<dbReference type="PANTHER" id="PTHR44227:SF3">
    <property type="entry name" value="PROTEIN O-MANNOSYL-TRANSFERASE TMTC4"/>
    <property type="match status" value="1"/>
</dbReference>
<dbReference type="Proteomes" id="UP000664417">
    <property type="component" value="Unassembled WGS sequence"/>
</dbReference>
<organism evidence="5 6">
    <name type="scientific">Acanthopleuribacter pedis</name>
    <dbReference type="NCBI Taxonomy" id="442870"/>
    <lineage>
        <taxon>Bacteria</taxon>
        <taxon>Pseudomonadati</taxon>
        <taxon>Acidobacteriota</taxon>
        <taxon>Holophagae</taxon>
        <taxon>Acanthopleuribacterales</taxon>
        <taxon>Acanthopleuribacteraceae</taxon>
        <taxon>Acanthopleuribacter</taxon>
    </lineage>
</organism>
<dbReference type="InterPro" id="IPR011990">
    <property type="entry name" value="TPR-like_helical_dom_sf"/>
</dbReference>
<feature type="transmembrane region" description="Helical" evidence="4">
    <location>
        <begin position="68"/>
        <end position="89"/>
    </location>
</feature>